<dbReference type="AlphaFoldDB" id="A0A8J2RF18"/>
<feature type="transmembrane region" description="Helical" evidence="5">
    <location>
        <begin position="157"/>
        <end position="178"/>
    </location>
</feature>
<reference evidence="6" key="1">
    <citation type="submission" date="2021-11" db="EMBL/GenBank/DDBJ databases">
        <authorList>
            <person name="Schell T."/>
        </authorList>
    </citation>
    <scope>NUCLEOTIDE SEQUENCE</scope>
    <source>
        <strain evidence="6">M5</strain>
    </source>
</reference>
<evidence type="ECO:0000256" key="5">
    <source>
        <dbReference type="SAM" id="Phobius"/>
    </source>
</evidence>
<feature type="transmembrane region" description="Helical" evidence="5">
    <location>
        <begin position="391"/>
        <end position="411"/>
    </location>
</feature>
<dbReference type="OrthoDB" id="3026777at2759"/>
<feature type="transmembrane region" description="Helical" evidence="5">
    <location>
        <begin position="190"/>
        <end position="212"/>
    </location>
</feature>
<keyword evidence="2 5" id="KW-0812">Transmembrane</keyword>
<dbReference type="InterPro" id="IPR036259">
    <property type="entry name" value="MFS_trans_sf"/>
</dbReference>
<dbReference type="GO" id="GO:0016020">
    <property type="term" value="C:membrane"/>
    <property type="evidence" value="ECO:0007669"/>
    <property type="project" value="UniProtKB-SubCell"/>
</dbReference>
<feature type="transmembrane region" description="Helical" evidence="5">
    <location>
        <begin position="296"/>
        <end position="313"/>
    </location>
</feature>
<sequence>MAGVTDDNGTELPGKNGTLKSNKFGKFRITVEPLGFLYLTANIIQMIVTPNLYLHKVCAVNFQINATLCDPRSKMNRNNTQITDRVQSYVSTLNIYGSLIDNIPSIFLMLFLLPWSDNHGRKPLMMAPLFGHILCSLSDIGNYYYESLPAEYLLISTVPVGLTGGRGIFFMAIHRYIIDITNTGERTWRLSVLGGIIGISVPIGNLISGYIYASGGNIAIWGTSLALYCVAFFYILFGITDSIVRTADEKIFEKTQHNKQQIKRLEMAKESCMNIFKNFIRCFTETFKRRTGYKRACISILIASMCLALFANGNNGVGYLFARKKFGWDAPDWAYFITLVSAASVLGTLIVLPILSGYFKVRDGILGVISLLANIGSNLTVAFAVSPLMVYLSSIGHIFAPLAGIVIRSIFSKTLSSDELSRLCIFGTGFD</sequence>
<feature type="transmembrane region" description="Helical" evidence="5">
    <location>
        <begin position="95"/>
        <end position="113"/>
    </location>
</feature>
<keyword evidence="3 5" id="KW-1133">Transmembrane helix</keyword>
<evidence type="ECO:0000256" key="4">
    <source>
        <dbReference type="ARBA" id="ARBA00023136"/>
    </source>
</evidence>
<dbReference type="PANTHER" id="PTHR23507">
    <property type="entry name" value="ZGC:174356"/>
    <property type="match status" value="1"/>
</dbReference>
<dbReference type="InterPro" id="IPR011701">
    <property type="entry name" value="MFS"/>
</dbReference>
<dbReference type="Proteomes" id="UP000789390">
    <property type="component" value="Unassembled WGS sequence"/>
</dbReference>
<feature type="transmembrane region" description="Helical" evidence="5">
    <location>
        <begin position="364"/>
        <end position="385"/>
    </location>
</feature>
<comment type="subcellular location">
    <subcellularLocation>
        <location evidence="1">Membrane</location>
        <topology evidence="1">Multi-pass membrane protein</topology>
    </subcellularLocation>
</comment>
<dbReference type="Gene3D" id="1.20.1250.20">
    <property type="entry name" value="MFS general substrate transporter like domains"/>
    <property type="match status" value="1"/>
</dbReference>
<gene>
    <name evidence="6" type="ORF">DGAL_LOCUS5816</name>
</gene>
<name>A0A8J2RF18_9CRUS</name>
<dbReference type="PANTHER" id="PTHR23507:SF1">
    <property type="entry name" value="FI18259P1-RELATED"/>
    <property type="match status" value="1"/>
</dbReference>
<keyword evidence="7" id="KW-1185">Reference proteome</keyword>
<feature type="transmembrane region" description="Helical" evidence="5">
    <location>
        <begin position="218"/>
        <end position="237"/>
    </location>
</feature>
<dbReference type="SUPFAM" id="SSF103473">
    <property type="entry name" value="MFS general substrate transporter"/>
    <property type="match status" value="1"/>
</dbReference>
<keyword evidence="4 5" id="KW-0472">Membrane</keyword>
<accession>A0A8J2RF18</accession>
<comment type="caution">
    <text evidence="6">The sequence shown here is derived from an EMBL/GenBank/DDBJ whole genome shotgun (WGS) entry which is preliminary data.</text>
</comment>
<evidence type="ECO:0008006" key="8">
    <source>
        <dbReference type="Google" id="ProtNLM"/>
    </source>
</evidence>
<dbReference type="GO" id="GO:0022857">
    <property type="term" value="F:transmembrane transporter activity"/>
    <property type="evidence" value="ECO:0007669"/>
    <property type="project" value="InterPro"/>
</dbReference>
<proteinExistence type="predicted"/>
<evidence type="ECO:0000256" key="2">
    <source>
        <dbReference type="ARBA" id="ARBA00022692"/>
    </source>
</evidence>
<organism evidence="6 7">
    <name type="scientific">Daphnia galeata</name>
    <dbReference type="NCBI Taxonomy" id="27404"/>
    <lineage>
        <taxon>Eukaryota</taxon>
        <taxon>Metazoa</taxon>
        <taxon>Ecdysozoa</taxon>
        <taxon>Arthropoda</taxon>
        <taxon>Crustacea</taxon>
        <taxon>Branchiopoda</taxon>
        <taxon>Diplostraca</taxon>
        <taxon>Cladocera</taxon>
        <taxon>Anomopoda</taxon>
        <taxon>Daphniidae</taxon>
        <taxon>Daphnia</taxon>
    </lineage>
</organism>
<evidence type="ECO:0000313" key="6">
    <source>
        <dbReference type="EMBL" id="CAH0103280.1"/>
    </source>
</evidence>
<evidence type="ECO:0000313" key="7">
    <source>
        <dbReference type="Proteomes" id="UP000789390"/>
    </source>
</evidence>
<feature type="transmembrane region" description="Helical" evidence="5">
    <location>
        <begin position="333"/>
        <end position="352"/>
    </location>
</feature>
<dbReference type="Pfam" id="PF07690">
    <property type="entry name" value="MFS_1"/>
    <property type="match status" value="1"/>
</dbReference>
<protein>
    <recommendedName>
        <fullName evidence="8">Major facilitator superfamily (MFS) profile domain-containing protein</fullName>
    </recommendedName>
</protein>
<evidence type="ECO:0000256" key="3">
    <source>
        <dbReference type="ARBA" id="ARBA00022989"/>
    </source>
</evidence>
<dbReference type="EMBL" id="CAKKLH010000107">
    <property type="protein sequence ID" value="CAH0103280.1"/>
    <property type="molecule type" value="Genomic_DNA"/>
</dbReference>
<evidence type="ECO:0000256" key="1">
    <source>
        <dbReference type="ARBA" id="ARBA00004141"/>
    </source>
</evidence>